<dbReference type="Gene3D" id="1.10.630.10">
    <property type="entry name" value="Cytochrome P450"/>
    <property type="match status" value="1"/>
</dbReference>
<dbReference type="GO" id="GO:0005506">
    <property type="term" value="F:iron ion binding"/>
    <property type="evidence" value="ECO:0007669"/>
    <property type="project" value="InterPro"/>
</dbReference>
<evidence type="ECO:0000256" key="2">
    <source>
        <dbReference type="ARBA" id="ARBA00022723"/>
    </source>
</evidence>
<dbReference type="InterPro" id="IPR017972">
    <property type="entry name" value="Cyt_P450_CS"/>
</dbReference>
<evidence type="ECO:0000256" key="1">
    <source>
        <dbReference type="ARBA" id="ARBA00010617"/>
    </source>
</evidence>
<gene>
    <name evidence="7" type="ORF">BDK51DRAFT_20538</name>
</gene>
<dbReference type="GO" id="GO:0016705">
    <property type="term" value="F:oxidoreductase activity, acting on paired donors, with incorporation or reduction of molecular oxygen"/>
    <property type="evidence" value="ECO:0007669"/>
    <property type="project" value="InterPro"/>
</dbReference>
<keyword evidence="6" id="KW-0503">Monooxygenase</keyword>
<dbReference type="InterPro" id="IPR002401">
    <property type="entry name" value="Cyt_P450_E_grp-I"/>
</dbReference>
<feature type="binding site" description="axial binding residue" evidence="5">
    <location>
        <position position="358"/>
    </location>
    <ligand>
        <name>heme</name>
        <dbReference type="ChEBI" id="CHEBI:30413"/>
    </ligand>
    <ligandPart>
        <name>Fe</name>
        <dbReference type="ChEBI" id="CHEBI:18248"/>
    </ligandPart>
</feature>
<dbReference type="EMBL" id="KZ994245">
    <property type="protein sequence ID" value="RKO93429.1"/>
    <property type="molecule type" value="Genomic_DNA"/>
</dbReference>
<keyword evidence="4 5" id="KW-0408">Iron</keyword>
<dbReference type="GO" id="GO:0004497">
    <property type="term" value="F:monooxygenase activity"/>
    <property type="evidence" value="ECO:0007669"/>
    <property type="project" value="UniProtKB-KW"/>
</dbReference>
<dbReference type="InterPro" id="IPR036396">
    <property type="entry name" value="Cyt_P450_sf"/>
</dbReference>
<proteinExistence type="inferred from homology"/>
<evidence type="ECO:0000313" key="8">
    <source>
        <dbReference type="Proteomes" id="UP000269721"/>
    </source>
</evidence>
<dbReference type="PROSITE" id="PS00086">
    <property type="entry name" value="CYTOCHROME_P450"/>
    <property type="match status" value="1"/>
</dbReference>
<dbReference type="AlphaFoldDB" id="A0A4P9WKC0"/>
<sequence>MVTHNCRSNALPSPQAQFENYPKGPYFQKRAHDLLASGIFNADGPEWKRQRKVAANIFNVKNFRDFVEGVFADEMSILSRTLDRASADGAVLDLHELFFKFTLDGFAKIGFGINLESLSSEVPNPFAEAFDRAQRVVDRRMVSPFWRIEEAVLPVGREMKRDLKTIHDFGLNVVLERRADPEKDSYNDLLSMFMRSKTESGNPPSDRELADVVLNMIIAGRDTTAQALSWTFYMLAQNPEAEAKLVNEIMETLGDNKTPTYEQIRTMRYANAVFHETLRLWPSVPKEIKQALADDVLPDGTQVDAGALIVWVPFAMGRSKHIWGADAKQFKPERWLGEKDLQPSNWDYPVFNGGPRICLGRSMAELEGVYVLVSILRRFKVTVRNVDTVAYDSSLTLPMKTGLMCSFAARF</sequence>
<dbReference type="OrthoDB" id="1470350at2759"/>
<reference evidence="8" key="1">
    <citation type="journal article" date="2018" name="Nat. Microbiol.">
        <title>Leveraging single-cell genomics to expand the fungal tree of life.</title>
        <authorList>
            <person name="Ahrendt S.R."/>
            <person name="Quandt C.A."/>
            <person name="Ciobanu D."/>
            <person name="Clum A."/>
            <person name="Salamov A."/>
            <person name="Andreopoulos B."/>
            <person name="Cheng J.F."/>
            <person name="Woyke T."/>
            <person name="Pelin A."/>
            <person name="Henrissat B."/>
            <person name="Reynolds N.K."/>
            <person name="Benny G.L."/>
            <person name="Smith M.E."/>
            <person name="James T.Y."/>
            <person name="Grigoriev I.V."/>
        </authorList>
    </citation>
    <scope>NUCLEOTIDE SEQUENCE [LARGE SCALE GENOMIC DNA]</scope>
</reference>
<protein>
    <submittedName>
        <fullName evidence="7">Cytochrome P450</fullName>
    </submittedName>
</protein>
<keyword evidence="2 5" id="KW-0479">Metal-binding</keyword>
<dbReference type="Pfam" id="PF00067">
    <property type="entry name" value="p450"/>
    <property type="match status" value="1"/>
</dbReference>
<dbReference type="GO" id="GO:0020037">
    <property type="term" value="F:heme binding"/>
    <property type="evidence" value="ECO:0007669"/>
    <property type="project" value="InterPro"/>
</dbReference>
<dbReference type="Proteomes" id="UP000269721">
    <property type="component" value="Unassembled WGS sequence"/>
</dbReference>
<dbReference type="PANTHER" id="PTHR24296">
    <property type="entry name" value="CYTOCHROME P450"/>
    <property type="match status" value="1"/>
</dbReference>
<dbReference type="GO" id="GO:0006629">
    <property type="term" value="P:lipid metabolic process"/>
    <property type="evidence" value="ECO:0007669"/>
    <property type="project" value="UniProtKB-ARBA"/>
</dbReference>
<comment type="similarity">
    <text evidence="1 6">Belongs to the cytochrome P450 family.</text>
</comment>
<keyword evidence="8" id="KW-1185">Reference proteome</keyword>
<organism evidence="7 8">
    <name type="scientific">Blyttiomyces helicus</name>
    <dbReference type="NCBI Taxonomy" id="388810"/>
    <lineage>
        <taxon>Eukaryota</taxon>
        <taxon>Fungi</taxon>
        <taxon>Fungi incertae sedis</taxon>
        <taxon>Chytridiomycota</taxon>
        <taxon>Chytridiomycota incertae sedis</taxon>
        <taxon>Chytridiomycetes</taxon>
        <taxon>Chytridiomycetes incertae sedis</taxon>
        <taxon>Blyttiomyces</taxon>
    </lineage>
</organism>
<keyword evidence="5 6" id="KW-0349">Heme</keyword>
<dbReference type="InterPro" id="IPR001128">
    <property type="entry name" value="Cyt_P450"/>
</dbReference>
<dbReference type="PRINTS" id="PR00463">
    <property type="entry name" value="EP450I"/>
</dbReference>
<evidence type="ECO:0000256" key="4">
    <source>
        <dbReference type="ARBA" id="ARBA00023004"/>
    </source>
</evidence>
<accession>A0A4P9WKC0</accession>
<evidence type="ECO:0000256" key="5">
    <source>
        <dbReference type="PIRSR" id="PIRSR602401-1"/>
    </source>
</evidence>
<keyword evidence="3 6" id="KW-0560">Oxidoreductase</keyword>
<dbReference type="PRINTS" id="PR00385">
    <property type="entry name" value="P450"/>
</dbReference>
<evidence type="ECO:0000256" key="6">
    <source>
        <dbReference type="RuleBase" id="RU000461"/>
    </source>
</evidence>
<comment type="cofactor">
    <cofactor evidence="5">
        <name>heme</name>
        <dbReference type="ChEBI" id="CHEBI:30413"/>
    </cofactor>
</comment>
<evidence type="ECO:0000313" key="7">
    <source>
        <dbReference type="EMBL" id="RKO93429.1"/>
    </source>
</evidence>
<evidence type="ECO:0000256" key="3">
    <source>
        <dbReference type="ARBA" id="ARBA00023002"/>
    </source>
</evidence>
<name>A0A4P9WKC0_9FUNG</name>
<dbReference type="SUPFAM" id="SSF48264">
    <property type="entry name" value="Cytochrome P450"/>
    <property type="match status" value="1"/>
</dbReference>